<dbReference type="RefSeq" id="XP_021838702.1">
    <property type="nucleotide sequence ID" value="XM_021983010.2"/>
</dbReference>
<organism evidence="2 3">
    <name type="scientific">Spinacia oleracea</name>
    <name type="common">Spinach</name>
    <dbReference type="NCBI Taxonomy" id="3562"/>
    <lineage>
        <taxon>Eukaryota</taxon>
        <taxon>Viridiplantae</taxon>
        <taxon>Streptophyta</taxon>
        <taxon>Embryophyta</taxon>
        <taxon>Tracheophyta</taxon>
        <taxon>Spermatophyta</taxon>
        <taxon>Magnoliopsida</taxon>
        <taxon>eudicotyledons</taxon>
        <taxon>Gunneridae</taxon>
        <taxon>Pentapetalae</taxon>
        <taxon>Caryophyllales</taxon>
        <taxon>Chenopodiaceae</taxon>
        <taxon>Chenopodioideae</taxon>
        <taxon>Anserineae</taxon>
        <taxon>Spinacia</taxon>
    </lineage>
</organism>
<accession>A0A9R0HXA4</accession>
<dbReference type="OrthoDB" id="1682876at2759"/>
<feature type="region of interest" description="Disordered" evidence="1">
    <location>
        <begin position="77"/>
        <end position="127"/>
    </location>
</feature>
<dbReference type="GeneID" id="110778454"/>
<dbReference type="Proteomes" id="UP000813463">
    <property type="component" value="Chromosome 2"/>
</dbReference>
<evidence type="ECO:0000313" key="2">
    <source>
        <dbReference type="Proteomes" id="UP000813463"/>
    </source>
</evidence>
<gene>
    <name evidence="3" type="primary">LOC110778454</name>
</gene>
<keyword evidence="2" id="KW-1185">Reference proteome</keyword>
<evidence type="ECO:0000313" key="3">
    <source>
        <dbReference type="RefSeq" id="XP_021838702.1"/>
    </source>
</evidence>
<feature type="compositionally biased region" description="Low complexity" evidence="1">
    <location>
        <begin position="77"/>
        <end position="87"/>
    </location>
</feature>
<dbReference type="InterPro" id="IPR008480">
    <property type="entry name" value="DUF761_pln"/>
</dbReference>
<reference evidence="3" key="2">
    <citation type="submission" date="2025-08" db="UniProtKB">
        <authorList>
            <consortium name="RefSeq"/>
        </authorList>
    </citation>
    <scope>IDENTIFICATION</scope>
    <source>
        <tissue evidence="3">Leaf</tissue>
    </source>
</reference>
<sequence>MEILGRLRRAVNKLTFLLNLKKFLTNSTWQIASSIRARTPALPGPNGWRRRKAYSFNDRPGLRACIEVVVVDHYHTSSPSSSCSSCSHNHDDANYDGEEEDNGRRSEVSSGAASPHPPLRRTTSYPLETDVDKHADMFIDNFYRHLLYEKQVSLELRYCRQPGGNSFTSVDEYSIVSPLSSASSQLVSPT</sequence>
<dbReference type="KEGG" id="soe:110778454"/>
<protein>
    <submittedName>
        <fullName evidence="3">Uncharacterized protein</fullName>
    </submittedName>
</protein>
<evidence type="ECO:0000256" key="1">
    <source>
        <dbReference type="SAM" id="MobiDB-lite"/>
    </source>
</evidence>
<dbReference type="AlphaFoldDB" id="A0A9R0HXA4"/>
<proteinExistence type="predicted"/>
<reference evidence="2" key="1">
    <citation type="journal article" date="2021" name="Nat. Commun.">
        <title>Genomic analyses provide insights into spinach domestication and the genetic basis of agronomic traits.</title>
        <authorList>
            <person name="Cai X."/>
            <person name="Sun X."/>
            <person name="Xu C."/>
            <person name="Sun H."/>
            <person name="Wang X."/>
            <person name="Ge C."/>
            <person name="Zhang Z."/>
            <person name="Wang Q."/>
            <person name="Fei Z."/>
            <person name="Jiao C."/>
            <person name="Wang Q."/>
        </authorList>
    </citation>
    <scope>NUCLEOTIDE SEQUENCE [LARGE SCALE GENOMIC DNA]</scope>
    <source>
        <strain evidence="2">cv. Varoflay</strain>
    </source>
</reference>
<dbReference type="Pfam" id="PF05553">
    <property type="entry name" value="DUF761"/>
    <property type="match status" value="1"/>
</dbReference>
<name>A0A9R0HXA4_SPIOL</name>